<keyword evidence="9" id="KW-1133">Transmembrane helix</keyword>
<organism evidence="10">
    <name type="scientific">Davidia involucrata</name>
    <name type="common">Dove tree</name>
    <dbReference type="NCBI Taxonomy" id="16924"/>
    <lineage>
        <taxon>Eukaryota</taxon>
        <taxon>Viridiplantae</taxon>
        <taxon>Streptophyta</taxon>
        <taxon>Embryophyta</taxon>
        <taxon>Tracheophyta</taxon>
        <taxon>Spermatophyta</taxon>
        <taxon>Magnoliopsida</taxon>
        <taxon>eudicotyledons</taxon>
        <taxon>Gunneridae</taxon>
        <taxon>Pentapetalae</taxon>
        <taxon>asterids</taxon>
        <taxon>Cornales</taxon>
        <taxon>Nyssaceae</taxon>
        <taxon>Davidia</taxon>
    </lineage>
</organism>
<feature type="compositionally biased region" description="Polar residues" evidence="8">
    <location>
        <begin position="94"/>
        <end position="107"/>
    </location>
</feature>
<feature type="region of interest" description="Disordered" evidence="8">
    <location>
        <begin position="44"/>
        <end position="66"/>
    </location>
</feature>
<dbReference type="GO" id="GO:1902025">
    <property type="term" value="P:nitrate import"/>
    <property type="evidence" value="ECO:0007669"/>
    <property type="project" value="TreeGrafter"/>
</dbReference>
<dbReference type="AlphaFoldDB" id="A0A5B7C931"/>
<evidence type="ECO:0000256" key="8">
    <source>
        <dbReference type="SAM" id="MobiDB-lite"/>
    </source>
</evidence>
<dbReference type="GO" id="GO:0048046">
    <property type="term" value="C:apoplast"/>
    <property type="evidence" value="ECO:0007669"/>
    <property type="project" value="UniProtKB-SubCell"/>
</dbReference>
<name>A0A5B7C931_DAVIN</name>
<feature type="transmembrane region" description="Helical" evidence="9">
    <location>
        <begin position="6"/>
        <end position="25"/>
    </location>
</feature>
<dbReference type="GO" id="GO:2000280">
    <property type="term" value="P:regulation of root development"/>
    <property type="evidence" value="ECO:0007669"/>
    <property type="project" value="TreeGrafter"/>
</dbReference>
<evidence type="ECO:0000256" key="9">
    <source>
        <dbReference type="SAM" id="Phobius"/>
    </source>
</evidence>
<feature type="region of interest" description="Disordered" evidence="8">
    <location>
        <begin position="92"/>
        <end position="179"/>
    </location>
</feature>
<evidence type="ECO:0000256" key="4">
    <source>
        <dbReference type="ARBA" id="ARBA00022525"/>
    </source>
</evidence>
<evidence type="ECO:0000256" key="7">
    <source>
        <dbReference type="ARBA" id="ARBA00023278"/>
    </source>
</evidence>
<keyword evidence="3" id="KW-0052">Apoplast</keyword>
<feature type="compositionally biased region" description="Polar residues" evidence="8">
    <location>
        <begin position="51"/>
        <end position="62"/>
    </location>
</feature>
<evidence type="ECO:0000256" key="3">
    <source>
        <dbReference type="ARBA" id="ARBA00022523"/>
    </source>
</evidence>
<feature type="compositionally biased region" description="Polar residues" evidence="8">
    <location>
        <begin position="168"/>
        <end position="179"/>
    </location>
</feature>
<keyword evidence="9" id="KW-0472">Membrane</keyword>
<keyword evidence="9" id="KW-0812">Transmembrane</keyword>
<dbReference type="PANTHER" id="PTHR33348">
    <property type="entry name" value="PRECURSOR OF CEP5"/>
    <property type="match status" value="1"/>
</dbReference>
<proteinExistence type="inferred from homology"/>
<evidence type="ECO:0000256" key="6">
    <source>
        <dbReference type="ARBA" id="ARBA00022729"/>
    </source>
</evidence>
<evidence type="ECO:0000256" key="5">
    <source>
        <dbReference type="ARBA" id="ARBA00022702"/>
    </source>
</evidence>
<dbReference type="GO" id="GO:0006995">
    <property type="term" value="P:cellular response to nitrogen starvation"/>
    <property type="evidence" value="ECO:0007669"/>
    <property type="project" value="UniProtKB-ARBA"/>
</dbReference>
<dbReference type="EMBL" id="GHES01045414">
    <property type="protein sequence ID" value="MPA75973.1"/>
    <property type="molecule type" value="Transcribed_RNA"/>
</dbReference>
<evidence type="ECO:0000256" key="2">
    <source>
        <dbReference type="ARBA" id="ARBA00008963"/>
    </source>
</evidence>
<dbReference type="PANTHER" id="PTHR33348:SF44">
    <property type="entry name" value="PRECURSOR OF CEP6"/>
    <property type="match status" value="1"/>
</dbReference>
<reference evidence="10" key="1">
    <citation type="submission" date="2019-08" db="EMBL/GenBank/DDBJ databases">
        <title>Reference gene set and small RNA set construction with multiple tissues from Davidia involucrata Baill.</title>
        <authorList>
            <person name="Yang H."/>
            <person name="Zhou C."/>
            <person name="Li G."/>
            <person name="Wang J."/>
            <person name="Gao P."/>
            <person name="Wang M."/>
            <person name="Wang R."/>
            <person name="Zhao Y."/>
        </authorList>
    </citation>
    <scope>NUCLEOTIDE SEQUENCE</scope>
    <source>
        <tissue evidence="10">Mixed with DoveR01_LX</tissue>
    </source>
</reference>
<gene>
    <name evidence="10" type="ORF">Din_045414</name>
</gene>
<comment type="similarity">
    <text evidence="2">Belongs to the C-terminally encoded plant signaling peptide (CEP) family.</text>
</comment>
<evidence type="ECO:0000256" key="1">
    <source>
        <dbReference type="ARBA" id="ARBA00004271"/>
    </source>
</evidence>
<dbReference type="GO" id="GO:0005179">
    <property type="term" value="F:hormone activity"/>
    <property type="evidence" value="ECO:0007669"/>
    <property type="project" value="UniProtKB-KW"/>
</dbReference>
<keyword evidence="5" id="KW-0372">Hormone</keyword>
<protein>
    <recommendedName>
        <fullName evidence="11">Precursor of CEP9</fullName>
    </recommendedName>
</protein>
<dbReference type="GO" id="GO:1901371">
    <property type="term" value="P:regulation of leaf morphogenesis"/>
    <property type="evidence" value="ECO:0007669"/>
    <property type="project" value="TreeGrafter"/>
</dbReference>
<sequence length="179" mass="18834">MAHIQTIYSCAFLLALVACNGILFTEARQLKSMQKQEYNSIADGRKMGTKHGSQAINSNQNPVGHKNELRALGTDHIPSGGNSAAGKKEILTPITPNQSLGFGNSDTVYKDDFRPTTPGNSPGVGHPGHKDDIQTKALGNGPGDSHSVAGNTDDFRHTNPGHSPGVGHSSQNTNAEPNA</sequence>
<dbReference type="GO" id="GO:0048364">
    <property type="term" value="P:root development"/>
    <property type="evidence" value="ECO:0007669"/>
    <property type="project" value="InterPro"/>
</dbReference>
<dbReference type="InterPro" id="IPR033250">
    <property type="entry name" value="CEP"/>
</dbReference>
<accession>A0A5B7C931</accession>
<keyword evidence="4" id="KW-0964">Secreted</keyword>
<evidence type="ECO:0000313" key="10">
    <source>
        <dbReference type="EMBL" id="MPA75973.1"/>
    </source>
</evidence>
<evidence type="ECO:0008006" key="11">
    <source>
        <dbReference type="Google" id="ProtNLM"/>
    </source>
</evidence>
<comment type="subcellular location">
    <subcellularLocation>
        <location evidence="1">Secreted</location>
        <location evidence="1">Extracellular space</location>
        <location evidence="1">Apoplast</location>
    </subcellularLocation>
</comment>
<keyword evidence="6" id="KW-0732">Signal</keyword>
<keyword evidence="7" id="KW-0379">Hydroxylation</keyword>